<comment type="similarity">
    <text evidence="2">Belongs to the peptidase M20A family.</text>
</comment>
<reference evidence="10 11" key="1">
    <citation type="submission" date="2016-06" db="EMBL/GenBank/DDBJ databases">
        <title>Genome sequence of Clostridium acetireducens DSM 10703.</title>
        <authorList>
            <person name="Poehlein A."/>
            <person name="Fluechter S."/>
            <person name="Duerre P."/>
            <person name="Daniel R."/>
        </authorList>
    </citation>
    <scope>NUCLEOTIDE SEQUENCE [LARGE SCALE GENOMIC DNA]</scope>
    <source>
        <strain evidence="10 11">DSM 10703</strain>
    </source>
</reference>
<dbReference type="GO" id="GO:0006526">
    <property type="term" value="P:L-arginine biosynthetic process"/>
    <property type="evidence" value="ECO:0007669"/>
    <property type="project" value="TreeGrafter"/>
</dbReference>
<keyword evidence="6" id="KW-0862">Zinc</keyword>
<dbReference type="GO" id="GO:0008777">
    <property type="term" value="F:acetylornithine deacetylase activity"/>
    <property type="evidence" value="ECO:0007669"/>
    <property type="project" value="TreeGrafter"/>
</dbReference>
<dbReference type="STRING" id="1121290.CLAOCE_10700"/>
<dbReference type="InterPro" id="IPR002933">
    <property type="entry name" value="Peptidase_M20"/>
</dbReference>
<dbReference type="PATRIC" id="fig|1121290.3.peg.1075"/>
<evidence type="ECO:0000256" key="1">
    <source>
        <dbReference type="ARBA" id="ARBA00001947"/>
    </source>
</evidence>
<dbReference type="SUPFAM" id="SSF55031">
    <property type="entry name" value="Bacterial exopeptidase dimerisation domain"/>
    <property type="match status" value="1"/>
</dbReference>
<dbReference type="GO" id="GO:0008237">
    <property type="term" value="F:metallopeptidase activity"/>
    <property type="evidence" value="ECO:0007669"/>
    <property type="project" value="UniProtKB-KW"/>
</dbReference>
<dbReference type="EMBL" id="LZFO01000012">
    <property type="protein sequence ID" value="OFI06297.1"/>
    <property type="molecule type" value="Genomic_DNA"/>
</dbReference>
<dbReference type="Proteomes" id="UP000175744">
    <property type="component" value="Unassembled WGS sequence"/>
</dbReference>
<dbReference type="EC" id="3.4.13.-" evidence="10"/>
<evidence type="ECO:0000256" key="4">
    <source>
        <dbReference type="ARBA" id="ARBA00022723"/>
    </source>
</evidence>
<comment type="caution">
    <text evidence="10">The sequence shown here is derived from an EMBL/GenBank/DDBJ whole genome shotgun (WGS) entry which is preliminary data.</text>
</comment>
<dbReference type="InterPro" id="IPR050072">
    <property type="entry name" value="Peptidase_M20A"/>
</dbReference>
<dbReference type="Gene3D" id="3.30.70.360">
    <property type="match status" value="2"/>
</dbReference>
<dbReference type="RefSeq" id="WP_242866403.1">
    <property type="nucleotide sequence ID" value="NZ_LZFO01000012.1"/>
</dbReference>
<dbReference type="InterPro" id="IPR010964">
    <property type="entry name" value="M20A_pepV-rel"/>
</dbReference>
<dbReference type="NCBIfam" id="NF005591">
    <property type="entry name" value="PRK07318.1"/>
    <property type="match status" value="1"/>
</dbReference>
<dbReference type="PROSITE" id="PS00758">
    <property type="entry name" value="ARGE_DAPE_CPG2_1"/>
    <property type="match status" value="1"/>
</dbReference>
<dbReference type="CDD" id="cd03888">
    <property type="entry name" value="M20_PepV"/>
    <property type="match status" value="1"/>
</dbReference>
<keyword evidence="11" id="KW-1185">Reference proteome</keyword>
<evidence type="ECO:0000256" key="5">
    <source>
        <dbReference type="ARBA" id="ARBA00022801"/>
    </source>
</evidence>
<evidence type="ECO:0000259" key="9">
    <source>
        <dbReference type="Pfam" id="PF07687"/>
    </source>
</evidence>
<dbReference type="NCBIfam" id="TIGR01887">
    <property type="entry name" value="dipeptidaselike"/>
    <property type="match status" value="1"/>
</dbReference>
<sequence>MKDVQKQINNKIDEIKEDLILSTQEIIKIRSVEDEPKEGMPFGEGVAKALEYALDKSYELGFKIRNMNGYIGYAEYGEGEDYVAVLGHLDVVPEGDGWKYPPYGAEIHDGKMYGRGTLDDKAPIIAALYGLKAIKDLNLPLSKKVRIIFGTNEESGCGEMPYYMEREKPPVAGFTPDGQYPIIYAEKGILTFNLVQDLKDKCSENLIIKSVKGGQRPNMVPDYCEAVIWAKDNNKLLEALNEFVDKTNLDLKGEINGGEITIKSYGVSAHGSTPEKGKNAIMNIFKFLGALPLGECDLSTYINFFNSYVGTETNGKNFFGKSIKDKPSGELSFNVGKVNIDEEKASLTINMRYPVTYDYDYIMNLFNKRLIYGIKVEDMQKQKPLYFSPDNPLINALQKVYTVQTGEEAKLLAIGGGTYAKEMPNIVAFGPIFPGKPDLDHQVNEYIEIVDLIKNAKIYGNAIYELAK</sequence>
<dbReference type="InterPro" id="IPR001261">
    <property type="entry name" value="ArgE/DapE_CS"/>
</dbReference>
<evidence type="ECO:0000313" key="11">
    <source>
        <dbReference type="Proteomes" id="UP000175744"/>
    </source>
</evidence>
<dbReference type="InterPro" id="IPR036264">
    <property type="entry name" value="Bact_exopeptidase_dim_dom"/>
</dbReference>
<evidence type="ECO:0000256" key="8">
    <source>
        <dbReference type="ARBA" id="ARBA00023049"/>
    </source>
</evidence>
<keyword evidence="7 10" id="KW-0224">Dipeptidase</keyword>
<dbReference type="PANTHER" id="PTHR43808:SF31">
    <property type="entry name" value="N-ACETYL-L-CITRULLINE DEACETYLASE"/>
    <property type="match status" value="1"/>
</dbReference>
<evidence type="ECO:0000256" key="6">
    <source>
        <dbReference type="ARBA" id="ARBA00022833"/>
    </source>
</evidence>
<keyword evidence="5 10" id="KW-0378">Hydrolase</keyword>
<comment type="cofactor">
    <cofactor evidence="1">
        <name>Zn(2+)</name>
        <dbReference type="ChEBI" id="CHEBI:29105"/>
    </cofactor>
</comment>
<accession>A0A1E8EZZ0</accession>
<dbReference type="InterPro" id="IPR011650">
    <property type="entry name" value="Peptidase_M20_dimer"/>
</dbReference>
<dbReference type="GO" id="GO:0008270">
    <property type="term" value="F:zinc ion binding"/>
    <property type="evidence" value="ECO:0007669"/>
    <property type="project" value="InterPro"/>
</dbReference>
<name>A0A1E8EZZ0_9CLOT</name>
<dbReference type="GO" id="GO:0016805">
    <property type="term" value="F:dipeptidase activity"/>
    <property type="evidence" value="ECO:0007669"/>
    <property type="project" value="UniProtKB-KW"/>
</dbReference>
<evidence type="ECO:0000256" key="7">
    <source>
        <dbReference type="ARBA" id="ARBA00022997"/>
    </source>
</evidence>
<keyword evidence="3" id="KW-0645">Protease</keyword>
<dbReference type="SUPFAM" id="SSF53187">
    <property type="entry name" value="Zn-dependent exopeptidases"/>
    <property type="match status" value="1"/>
</dbReference>
<dbReference type="AlphaFoldDB" id="A0A1E8EZZ0"/>
<protein>
    <submittedName>
        <fullName evidence="10">Putative dipeptidase</fullName>
        <ecNumber evidence="10">3.4.13.-</ecNumber>
    </submittedName>
</protein>
<dbReference type="GO" id="GO:0006508">
    <property type="term" value="P:proteolysis"/>
    <property type="evidence" value="ECO:0007669"/>
    <property type="project" value="UniProtKB-KW"/>
</dbReference>
<keyword evidence="4" id="KW-0479">Metal-binding</keyword>
<gene>
    <name evidence="10" type="ORF">CLOACE_10700</name>
</gene>
<keyword evidence="8" id="KW-0482">Metalloprotease</keyword>
<evidence type="ECO:0000313" key="10">
    <source>
        <dbReference type="EMBL" id="OFI06297.1"/>
    </source>
</evidence>
<dbReference type="PANTHER" id="PTHR43808">
    <property type="entry name" value="ACETYLORNITHINE DEACETYLASE"/>
    <property type="match status" value="1"/>
</dbReference>
<feature type="domain" description="Peptidase M20 dimerisation" evidence="9">
    <location>
        <begin position="260"/>
        <end position="370"/>
    </location>
</feature>
<proteinExistence type="inferred from homology"/>
<organism evidence="10 11">
    <name type="scientific">Clostridium acetireducens DSM 10703</name>
    <dbReference type="NCBI Taxonomy" id="1121290"/>
    <lineage>
        <taxon>Bacteria</taxon>
        <taxon>Bacillati</taxon>
        <taxon>Bacillota</taxon>
        <taxon>Clostridia</taxon>
        <taxon>Eubacteriales</taxon>
        <taxon>Clostridiaceae</taxon>
        <taxon>Clostridium</taxon>
    </lineage>
</organism>
<dbReference type="Pfam" id="PF01546">
    <property type="entry name" value="Peptidase_M20"/>
    <property type="match status" value="1"/>
</dbReference>
<dbReference type="Gene3D" id="3.40.630.10">
    <property type="entry name" value="Zn peptidases"/>
    <property type="match status" value="1"/>
</dbReference>
<evidence type="ECO:0000256" key="3">
    <source>
        <dbReference type="ARBA" id="ARBA00022670"/>
    </source>
</evidence>
<evidence type="ECO:0000256" key="2">
    <source>
        <dbReference type="ARBA" id="ARBA00006247"/>
    </source>
</evidence>
<dbReference type="Pfam" id="PF07687">
    <property type="entry name" value="M20_dimer"/>
    <property type="match status" value="1"/>
</dbReference>